<proteinExistence type="predicted"/>
<evidence type="ECO:0000313" key="3">
    <source>
        <dbReference type="WBParaSite" id="SVE_1183800.1"/>
    </source>
</evidence>
<accession>A0A0K0FQI1</accession>
<dbReference type="AlphaFoldDB" id="A0A0K0FQI1"/>
<protein>
    <submittedName>
        <fullName evidence="3">Uncharacterized protein</fullName>
    </submittedName>
</protein>
<organism evidence="2 3">
    <name type="scientific">Strongyloides venezuelensis</name>
    <name type="common">Threadworm</name>
    <dbReference type="NCBI Taxonomy" id="75913"/>
    <lineage>
        <taxon>Eukaryota</taxon>
        <taxon>Metazoa</taxon>
        <taxon>Ecdysozoa</taxon>
        <taxon>Nematoda</taxon>
        <taxon>Chromadorea</taxon>
        <taxon>Rhabditida</taxon>
        <taxon>Tylenchina</taxon>
        <taxon>Panagrolaimomorpha</taxon>
        <taxon>Strongyloidoidea</taxon>
        <taxon>Strongyloididae</taxon>
        <taxon>Strongyloides</taxon>
    </lineage>
</organism>
<feature type="chain" id="PRO_5005329998" evidence="1">
    <location>
        <begin position="18"/>
        <end position="151"/>
    </location>
</feature>
<evidence type="ECO:0000256" key="1">
    <source>
        <dbReference type="SAM" id="SignalP"/>
    </source>
</evidence>
<sequence>MFLQFIFVILISKIIVGYPNITNKEILAPSDGISCYYSSHGVYNVPDIPITKVKCYIGDNCVKVVDKYGSKTSTWKGCSSQYFSMYFVKIGANYIPNTCISGKYILTNGVDVQETLCGCEDKDLCNSGSKTFILPISFAISLLFYLKTLLF</sequence>
<dbReference type="WBParaSite" id="SVE_1183800.1">
    <property type="protein sequence ID" value="SVE_1183800.1"/>
    <property type="gene ID" value="SVE_1183800"/>
</dbReference>
<keyword evidence="2" id="KW-1185">Reference proteome</keyword>
<name>A0A0K0FQI1_STRVS</name>
<evidence type="ECO:0000313" key="2">
    <source>
        <dbReference type="Proteomes" id="UP000035680"/>
    </source>
</evidence>
<reference evidence="3" key="2">
    <citation type="submission" date="2015-08" db="UniProtKB">
        <authorList>
            <consortium name="WormBaseParasite"/>
        </authorList>
    </citation>
    <scope>IDENTIFICATION</scope>
</reference>
<reference evidence="2" key="1">
    <citation type="submission" date="2014-07" db="EMBL/GenBank/DDBJ databases">
        <authorList>
            <person name="Martin A.A"/>
            <person name="De Silva N."/>
        </authorList>
    </citation>
    <scope>NUCLEOTIDE SEQUENCE</scope>
</reference>
<keyword evidence="1" id="KW-0732">Signal</keyword>
<feature type="signal peptide" evidence="1">
    <location>
        <begin position="1"/>
        <end position="17"/>
    </location>
</feature>
<dbReference type="Proteomes" id="UP000035680">
    <property type="component" value="Unassembled WGS sequence"/>
</dbReference>